<sequence>FVAIGVDEEEAEWLNAFSRPQKQEIFWIHLPIPKIGRALIAWKKSKSKSIKIVLWLLGQIWFTHLLAGSSRYLHLGESSLIPNPGKEMTKRKDMLPPGKIAAFFIDQGSNKNERMKEMTNIDLFEWIIDNEDQTAATCFSPKQSKKRERYYVRRTDDSRVSPKETFFVWFTRLREHFQQCQTDFINQFWTENWEQSDQRYISTRLLQNQLHWESQREACYQINPKQKGEERSPNDHENAKGQKLLIKKDDQEIKPQEEAQDSSMTKNSDRVTTAESQT</sequence>
<name>A0A5J4VBP7_9EUKA</name>
<feature type="compositionally biased region" description="Basic and acidic residues" evidence="1">
    <location>
        <begin position="226"/>
        <end position="257"/>
    </location>
</feature>
<organism evidence="2 3">
    <name type="scientific">Streblomastix strix</name>
    <dbReference type="NCBI Taxonomy" id="222440"/>
    <lineage>
        <taxon>Eukaryota</taxon>
        <taxon>Metamonada</taxon>
        <taxon>Preaxostyla</taxon>
        <taxon>Oxymonadida</taxon>
        <taxon>Streblomastigidae</taxon>
        <taxon>Streblomastix</taxon>
    </lineage>
</organism>
<gene>
    <name evidence="2" type="ORF">EZS28_024474</name>
</gene>
<dbReference type="EMBL" id="SNRW01008151">
    <property type="protein sequence ID" value="KAA6379998.1"/>
    <property type="molecule type" value="Genomic_DNA"/>
</dbReference>
<evidence type="ECO:0000313" key="3">
    <source>
        <dbReference type="Proteomes" id="UP000324800"/>
    </source>
</evidence>
<proteinExistence type="predicted"/>
<feature type="region of interest" description="Disordered" evidence="1">
    <location>
        <begin position="224"/>
        <end position="278"/>
    </location>
</feature>
<accession>A0A5J4VBP7</accession>
<reference evidence="2 3" key="1">
    <citation type="submission" date="2019-03" db="EMBL/GenBank/DDBJ databases">
        <title>Single cell metagenomics reveals metabolic interactions within the superorganism composed of flagellate Streblomastix strix and complex community of Bacteroidetes bacteria on its surface.</title>
        <authorList>
            <person name="Treitli S.C."/>
            <person name="Kolisko M."/>
            <person name="Husnik F."/>
            <person name="Keeling P."/>
            <person name="Hampl V."/>
        </authorList>
    </citation>
    <scope>NUCLEOTIDE SEQUENCE [LARGE SCALE GENOMIC DNA]</scope>
    <source>
        <strain evidence="2">ST1C</strain>
    </source>
</reference>
<dbReference type="Proteomes" id="UP000324800">
    <property type="component" value="Unassembled WGS sequence"/>
</dbReference>
<dbReference type="AlphaFoldDB" id="A0A5J4VBP7"/>
<evidence type="ECO:0000256" key="1">
    <source>
        <dbReference type="SAM" id="MobiDB-lite"/>
    </source>
</evidence>
<evidence type="ECO:0000313" key="2">
    <source>
        <dbReference type="EMBL" id="KAA6379998.1"/>
    </source>
</evidence>
<comment type="caution">
    <text evidence="2">The sequence shown here is derived from an EMBL/GenBank/DDBJ whole genome shotgun (WGS) entry which is preliminary data.</text>
</comment>
<protein>
    <submittedName>
        <fullName evidence="2">Uncharacterized protein</fullName>
    </submittedName>
</protein>
<feature type="compositionally biased region" description="Polar residues" evidence="1">
    <location>
        <begin position="261"/>
        <end position="278"/>
    </location>
</feature>
<feature type="non-terminal residue" evidence="2">
    <location>
        <position position="1"/>
    </location>
</feature>